<evidence type="ECO:0000256" key="15">
    <source>
        <dbReference type="PIRNR" id="PIRNR000167"/>
    </source>
</evidence>
<evidence type="ECO:0000313" key="17">
    <source>
        <dbReference type="EMBL" id="UXX78493.1"/>
    </source>
</evidence>
<evidence type="ECO:0000256" key="5">
    <source>
        <dbReference type="ARBA" id="ARBA00022485"/>
    </source>
</evidence>
<dbReference type="PROSITE" id="PS51918">
    <property type="entry name" value="RADICAL_SAM"/>
    <property type="match status" value="1"/>
</dbReference>
<evidence type="ECO:0000256" key="10">
    <source>
        <dbReference type="ARBA" id="ARBA00023004"/>
    </source>
</evidence>
<evidence type="ECO:0000256" key="13">
    <source>
        <dbReference type="ARBA" id="ARBA00024295"/>
    </source>
</evidence>
<keyword evidence="7 15" id="KW-0949">S-adenosyl-L-methionine</keyword>
<evidence type="ECO:0000256" key="6">
    <source>
        <dbReference type="ARBA" id="ARBA00022490"/>
    </source>
</evidence>
<dbReference type="RefSeq" id="WP_263050238.1">
    <property type="nucleotide sequence ID" value="NZ_CP106735.1"/>
</dbReference>
<comment type="subcellular location">
    <subcellularLocation>
        <location evidence="1 15">Cytoplasm</location>
    </subcellularLocation>
</comment>
<dbReference type="Gene3D" id="1.10.10.920">
    <property type="match status" value="1"/>
</dbReference>
<proteinExistence type="inferred from homology"/>
<dbReference type="SFLD" id="SFLDS00029">
    <property type="entry name" value="Radical_SAM"/>
    <property type="match status" value="1"/>
</dbReference>
<comment type="similarity">
    <text evidence="3 15">Belongs to the anaerobic coproporphyrinogen-III oxidase family.</text>
</comment>
<protein>
    <recommendedName>
        <fullName evidence="15">Coproporphyrinogen-III oxidase</fullName>
        <ecNumber evidence="15">1.3.98.3</ecNumber>
    </recommendedName>
</protein>
<keyword evidence="11 15" id="KW-0411">Iron-sulfur</keyword>
<keyword evidence="12 15" id="KW-0627">Porphyrin biosynthesis</keyword>
<comment type="function">
    <text evidence="13">Involved in the heme biosynthesis. Catalyzes the anaerobic oxidative decarboxylation of propionate groups of rings A and B of coproporphyrinogen III to yield the vinyl groups in protoporphyrinogen IX.</text>
</comment>
<dbReference type="InterPro" id="IPR034505">
    <property type="entry name" value="Coproporphyrinogen-III_oxidase"/>
</dbReference>
<evidence type="ECO:0000256" key="8">
    <source>
        <dbReference type="ARBA" id="ARBA00022723"/>
    </source>
</evidence>
<keyword evidence="10 15" id="KW-0408">Iron</keyword>
<dbReference type="InterPro" id="IPR023404">
    <property type="entry name" value="rSAM_horseshoe"/>
</dbReference>
<dbReference type="PANTHER" id="PTHR13932">
    <property type="entry name" value="COPROPORPHYRINIGEN III OXIDASE"/>
    <property type="match status" value="1"/>
</dbReference>
<name>A0ABY6D0A1_9BACT</name>
<evidence type="ECO:0000256" key="9">
    <source>
        <dbReference type="ARBA" id="ARBA00023002"/>
    </source>
</evidence>
<keyword evidence="6 15" id="KW-0963">Cytoplasm</keyword>
<evidence type="ECO:0000256" key="7">
    <source>
        <dbReference type="ARBA" id="ARBA00022691"/>
    </source>
</evidence>
<evidence type="ECO:0000256" key="2">
    <source>
        <dbReference type="ARBA" id="ARBA00004785"/>
    </source>
</evidence>
<comment type="subunit">
    <text evidence="4">Monomer.</text>
</comment>
<dbReference type="GO" id="GO:0051989">
    <property type="term" value="F:coproporphyrinogen dehydrogenase activity"/>
    <property type="evidence" value="ECO:0007669"/>
    <property type="project" value="UniProtKB-EC"/>
</dbReference>
<comment type="cofactor">
    <cofactor evidence="15">
        <name>[4Fe-4S] cluster</name>
        <dbReference type="ChEBI" id="CHEBI:49883"/>
    </cofactor>
    <text evidence="15">Binds 1 [4Fe-4S] cluster. The cluster is coordinated with 3 cysteines and an exchangeable S-adenosyl-L-methionine.</text>
</comment>
<evidence type="ECO:0000256" key="3">
    <source>
        <dbReference type="ARBA" id="ARBA00005493"/>
    </source>
</evidence>
<dbReference type="PANTHER" id="PTHR13932:SF6">
    <property type="entry name" value="OXYGEN-INDEPENDENT COPROPORPHYRINOGEN III OXIDASE"/>
    <property type="match status" value="1"/>
</dbReference>
<dbReference type="SMART" id="SM00729">
    <property type="entry name" value="Elp3"/>
    <property type="match status" value="1"/>
</dbReference>
<organism evidence="17 18">
    <name type="scientific">Reichenbachiella carrageenanivorans</name>
    <dbReference type="NCBI Taxonomy" id="2979869"/>
    <lineage>
        <taxon>Bacteria</taxon>
        <taxon>Pseudomonadati</taxon>
        <taxon>Bacteroidota</taxon>
        <taxon>Cytophagia</taxon>
        <taxon>Cytophagales</taxon>
        <taxon>Reichenbachiellaceae</taxon>
        <taxon>Reichenbachiella</taxon>
    </lineage>
</organism>
<keyword evidence="18" id="KW-1185">Reference proteome</keyword>
<dbReference type="SUPFAM" id="SSF102114">
    <property type="entry name" value="Radical SAM enzymes"/>
    <property type="match status" value="1"/>
</dbReference>
<comment type="pathway">
    <text evidence="2 15">Porphyrin-containing compound metabolism; protoporphyrin-IX biosynthesis; protoporphyrinogen-IX from coproporphyrinogen-III (AdoMet route): step 1/1.</text>
</comment>
<dbReference type="InterPro" id="IPR058240">
    <property type="entry name" value="rSAM_sf"/>
</dbReference>
<keyword evidence="8 15" id="KW-0479">Metal-binding</keyword>
<dbReference type="EC" id="1.3.98.3" evidence="15"/>
<comment type="catalytic activity">
    <reaction evidence="14 15">
        <text>coproporphyrinogen III + 2 S-adenosyl-L-methionine = protoporphyrinogen IX + 2 5'-deoxyadenosine + 2 L-methionine + 2 CO2</text>
        <dbReference type="Rhea" id="RHEA:15425"/>
        <dbReference type="ChEBI" id="CHEBI:16526"/>
        <dbReference type="ChEBI" id="CHEBI:17319"/>
        <dbReference type="ChEBI" id="CHEBI:57307"/>
        <dbReference type="ChEBI" id="CHEBI:57309"/>
        <dbReference type="ChEBI" id="CHEBI:57844"/>
        <dbReference type="ChEBI" id="CHEBI:59789"/>
        <dbReference type="EC" id="1.3.98.3"/>
    </reaction>
</comment>
<dbReference type="Pfam" id="PF04055">
    <property type="entry name" value="Radical_SAM"/>
    <property type="match status" value="1"/>
</dbReference>
<evidence type="ECO:0000256" key="11">
    <source>
        <dbReference type="ARBA" id="ARBA00023014"/>
    </source>
</evidence>
<evidence type="ECO:0000259" key="16">
    <source>
        <dbReference type="PROSITE" id="PS51918"/>
    </source>
</evidence>
<dbReference type="InterPro" id="IPR004558">
    <property type="entry name" value="Coprogen_oxidase_HemN"/>
</dbReference>
<reference evidence="17" key="1">
    <citation type="submission" date="2022-10" db="EMBL/GenBank/DDBJ databases">
        <title>Comparative genomics and taxonomic characterization of three novel marine species of genus Reichenbachiella exhibiting antioxidant and polysaccharide degradation activities.</title>
        <authorList>
            <person name="Muhammad N."/>
            <person name="Lee Y.-J."/>
            <person name="Ko J."/>
            <person name="Kim S.-G."/>
        </authorList>
    </citation>
    <scope>NUCLEOTIDE SEQUENCE</scope>
    <source>
        <strain evidence="17">Wsw4-B4</strain>
    </source>
</reference>
<evidence type="ECO:0000313" key="18">
    <source>
        <dbReference type="Proteomes" id="UP001062165"/>
    </source>
</evidence>
<accession>A0ABY6D0A1</accession>
<dbReference type="Gene3D" id="3.80.30.20">
    <property type="entry name" value="tm_1862 like domain"/>
    <property type="match status" value="1"/>
</dbReference>
<evidence type="ECO:0000256" key="1">
    <source>
        <dbReference type="ARBA" id="ARBA00004496"/>
    </source>
</evidence>
<dbReference type="PIRSF" id="PIRSF000167">
    <property type="entry name" value="HemN"/>
    <property type="match status" value="1"/>
</dbReference>
<dbReference type="NCBIfam" id="TIGR00538">
    <property type="entry name" value="hemN"/>
    <property type="match status" value="1"/>
</dbReference>
<evidence type="ECO:0000256" key="12">
    <source>
        <dbReference type="ARBA" id="ARBA00023244"/>
    </source>
</evidence>
<sequence>MATTLTRKYNVPGPRYTSYPSVPFWQKKIDLEGWKSKIKDTFRLTNKSNGISLYIHLPFCESLCTYCGCTTRITINHAVEKPYIDTVLKEWKLYLDLLEDVPEIAEIHLGGGTPTFFSPQNLTYLIEGITQTCVMKAAAEFSFEAHPNNTTDTHLKTLYNLGFRRVSFGIQDFDSQVQQIINRVQTYEQVQKVVDSARAIGYTSINFDLIYGLPLQTLTSISDTCTKVATLQPDRIAFYSYAHVPWIKPGQRMFTEADLPSHESKRSLYELGKQMLTNMGYQEIGMDHFSLPDEALFRAANEGHMHRNFMGYTTQHSLLSIGLGVSAIGDAWSAYGQNLKKVEEYKKAVISNEFPIFKTHLLNDEEAYIRQHITQLMCKFETSWSPADPHAHLLNHVENQLQEMIADELVIATSNHLLITTKGRPFVRNVCMALDIYLKPNRSSQPQFSSTI</sequence>
<evidence type="ECO:0000256" key="4">
    <source>
        <dbReference type="ARBA" id="ARBA00011245"/>
    </source>
</evidence>
<dbReference type="InterPro" id="IPR007197">
    <property type="entry name" value="rSAM"/>
</dbReference>
<dbReference type="EMBL" id="CP106735">
    <property type="protein sequence ID" value="UXX78493.1"/>
    <property type="molecule type" value="Genomic_DNA"/>
</dbReference>
<dbReference type="SFLD" id="SFLDG01065">
    <property type="entry name" value="anaerobic_coproporphyrinogen-I"/>
    <property type="match status" value="1"/>
</dbReference>
<keyword evidence="5 15" id="KW-0004">4Fe-4S</keyword>
<gene>
    <name evidence="17" type="primary">hemN</name>
    <name evidence="17" type="ORF">N7E81_14115</name>
</gene>
<evidence type="ECO:0000256" key="14">
    <source>
        <dbReference type="ARBA" id="ARBA00048321"/>
    </source>
</evidence>
<dbReference type="Proteomes" id="UP001062165">
    <property type="component" value="Chromosome"/>
</dbReference>
<keyword evidence="9 15" id="KW-0560">Oxidoreductase</keyword>
<feature type="domain" description="Radical SAM core" evidence="16">
    <location>
        <begin position="45"/>
        <end position="278"/>
    </location>
</feature>
<dbReference type="InterPro" id="IPR006638">
    <property type="entry name" value="Elp3/MiaA/NifB-like_rSAM"/>
</dbReference>